<keyword evidence="3" id="KW-0274">FAD</keyword>
<evidence type="ECO:0000256" key="1">
    <source>
        <dbReference type="ARBA" id="ARBA00007992"/>
    </source>
</evidence>
<dbReference type="PANTHER" id="PTHR13789:SF147">
    <property type="entry name" value="PUTATIVE (AFU_ORTHOLOGUE AFUA_2G01950)-RELATED"/>
    <property type="match status" value="1"/>
</dbReference>
<feature type="domain" description="FAD-binding" evidence="6">
    <location>
        <begin position="314"/>
        <end position="380"/>
    </location>
</feature>
<keyword evidence="5" id="KW-0503">Monooxygenase</keyword>
<dbReference type="Pfam" id="PF01494">
    <property type="entry name" value="FAD_binding_3"/>
    <property type="match status" value="2"/>
</dbReference>
<dbReference type="VEuPathDB" id="FungiDB:AB675_1635"/>
<evidence type="ECO:0000256" key="4">
    <source>
        <dbReference type="ARBA" id="ARBA00023002"/>
    </source>
</evidence>
<dbReference type="InterPro" id="IPR002938">
    <property type="entry name" value="FAD-bd"/>
</dbReference>
<organism evidence="7 8">
    <name type="scientific">Cyphellophora attinorum</name>
    <dbReference type="NCBI Taxonomy" id="1664694"/>
    <lineage>
        <taxon>Eukaryota</taxon>
        <taxon>Fungi</taxon>
        <taxon>Dikarya</taxon>
        <taxon>Ascomycota</taxon>
        <taxon>Pezizomycotina</taxon>
        <taxon>Eurotiomycetes</taxon>
        <taxon>Chaetothyriomycetidae</taxon>
        <taxon>Chaetothyriales</taxon>
        <taxon>Cyphellophoraceae</taxon>
        <taxon>Cyphellophora</taxon>
    </lineage>
</organism>
<evidence type="ECO:0000256" key="5">
    <source>
        <dbReference type="ARBA" id="ARBA00023033"/>
    </source>
</evidence>
<dbReference type="STRING" id="1664694.A0A0N1HIP5"/>
<evidence type="ECO:0000313" key="8">
    <source>
        <dbReference type="Proteomes" id="UP000038010"/>
    </source>
</evidence>
<dbReference type="EMBL" id="LFJN01000034">
    <property type="protein sequence ID" value="KPI36014.1"/>
    <property type="molecule type" value="Genomic_DNA"/>
</dbReference>
<keyword evidence="8" id="KW-1185">Reference proteome</keyword>
<evidence type="ECO:0000256" key="2">
    <source>
        <dbReference type="ARBA" id="ARBA00022630"/>
    </source>
</evidence>
<dbReference type="RefSeq" id="XP_017995977.1">
    <property type="nucleotide sequence ID" value="XM_018141538.1"/>
</dbReference>
<dbReference type="SUPFAM" id="SSF51905">
    <property type="entry name" value="FAD/NAD(P)-binding domain"/>
    <property type="match status" value="1"/>
</dbReference>
<comment type="similarity">
    <text evidence="1">Belongs to the paxM FAD-dependent monooxygenase family.</text>
</comment>
<accession>A0A0N1HIP5</accession>
<name>A0A0N1HIP5_9EURO</name>
<evidence type="ECO:0000259" key="6">
    <source>
        <dbReference type="Pfam" id="PF01494"/>
    </source>
</evidence>
<dbReference type="GO" id="GO:0004497">
    <property type="term" value="F:monooxygenase activity"/>
    <property type="evidence" value="ECO:0007669"/>
    <property type="project" value="UniProtKB-KW"/>
</dbReference>
<dbReference type="OrthoDB" id="420606at2759"/>
<reference evidence="7 8" key="1">
    <citation type="submission" date="2015-06" db="EMBL/GenBank/DDBJ databases">
        <title>Draft genome of the ant-associated black yeast Phialophora attae CBS 131958.</title>
        <authorList>
            <person name="Moreno L.F."/>
            <person name="Stielow B.J."/>
            <person name="de Hoog S."/>
            <person name="Vicente V.A."/>
            <person name="Weiss V.A."/>
            <person name="de Vries M."/>
            <person name="Cruz L.M."/>
            <person name="Souza E.M."/>
        </authorList>
    </citation>
    <scope>NUCLEOTIDE SEQUENCE [LARGE SCALE GENOMIC DNA]</scope>
    <source>
        <strain evidence="7 8">CBS 131958</strain>
    </source>
</reference>
<sequence length="537" mass="58663">MAKRLRVGIIGGGLGGLAAAIATARTGADVTVLEAATELGEIGAGIHIFPNASRFLLRWGVDQLIGDNLVQHDEANTWSGGPGLHPISKLDAKAEARKCGFPWHIVRRDHLHAGLAQSARQHGAQIIVNARITSFDDITSSTTVTVHTTPNNPNAPTPNPTYTFDLLIAADGIKSATRAQLFPTIHPIPYGPACAYRHTLQTSHLLASIPEAKGWFSQQLNMWCGPHGYLVTYPLSGGREVNITVCFYTSSQGCDHTDPSTWPDKIVEDADLSELHEQLKVYPEIVQRMWALVPSSNRTRWPLLHIPVHKLPSFRNDKGNIVLMGDACHAMNPALAQGAATAIEDAAFLGHVVGEIQKGYVSISEATKLYEQRRRPKAWMKQMNAFVGADIICGGPGPSWLRISNSNASTGAAVNGHENAESTANGHVKQSISKPATTDTSYTYSYDEVRNPRDAFIHKQGRESSWHQSFQVEINPRHFYYDAEADADDAVAQHLLRKATLTDDRRGTVDLLERKFWGGLFPVTTENEDGGQVDGKI</sequence>
<keyword evidence="4" id="KW-0560">Oxidoreductase</keyword>
<dbReference type="GO" id="GO:0071949">
    <property type="term" value="F:FAD binding"/>
    <property type="evidence" value="ECO:0007669"/>
    <property type="project" value="InterPro"/>
</dbReference>
<evidence type="ECO:0000256" key="3">
    <source>
        <dbReference type="ARBA" id="ARBA00022827"/>
    </source>
</evidence>
<proteinExistence type="inferred from homology"/>
<dbReference type="AlphaFoldDB" id="A0A0N1HIP5"/>
<dbReference type="GeneID" id="28733418"/>
<dbReference type="Proteomes" id="UP000038010">
    <property type="component" value="Unassembled WGS sequence"/>
</dbReference>
<protein>
    <submittedName>
        <fullName evidence="7">3-hydroxybenzoate 6-hydroxylase</fullName>
    </submittedName>
</protein>
<dbReference type="InterPro" id="IPR050493">
    <property type="entry name" value="FAD-dep_Monooxygenase_BioMet"/>
</dbReference>
<feature type="domain" description="FAD-binding" evidence="6">
    <location>
        <begin position="6"/>
        <end position="181"/>
    </location>
</feature>
<dbReference type="PRINTS" id="PR00420">
    <property type="entry name" value="RNGMNOXGNASE"/>
</dbReference>
<dbReference type="PANTHER" id="PTHR13789">
    <property type="entry name" value="MONOOXYGENASE"/>
    <property type="match status" value="1"/>
</dbReference>
<gene>
    <name evidence="7" type="ORF">AB675_1635</name>
</gene>
<dbReference type="InterPro" id="IPR036188">
    <property type="entry name" value="FAD/NAD-bd_sf"/>
</dbReference>
<evidence type="ECO:0000313" key="7">
    <source>
        <dbReference type="EMBL" id="KPI36014.1"/>
    </source>
</evidence>
<dbReference type="Gene3D" id="3.50.50.60">
    <property type="entry name" value="FAD/NAD(P)-binding domain"/>
    <property type="match status" value="1"/>
</dbReference>
<keyword evidence="2" id="KW-0285">Flavoprotein</keyword>
<comment type="caution">
    <text evidence="7">The sequence shown here is derived from an EMBL/GenBank/DDBJ whole genome shotgun (WGS) entry which is preliminary data.</text>
</comment>